<organism evidence="1 2">
    <name type="scientific">Colletotrichum shisoi</name>
    <dbReference type="NCBI Taxonomy" id="2078593"/>
    <lineage>
        <taxon>Eukaryota</taxon>
        <taxon>Fungi</taxon>
        <taxon>Dikarya</taxon>
        <taxon>Ascomycota</taxon>
        <taxon>Pezizomycotina</taxon>
        <taxon>Sordariomycetes</taxon>
        <taxon>Hypocreomycetidae</taxon>
        <taxon>Glomerellales</taxon>
        <taxon>Glomerellaceae</taxon>
        <taxon>Colletotrichum</taxon>
        <taxon>Colletotrichum destructivum species complex</taxon>
    </lineage>
</organism>
<evidence type="ECO:0000313" key="1">
    <source>
        <dbReference type="EMBL" id="TQN74772.1"/>
    </source>
</evidence>
<gene>
    <name evidence="1" type="ORF">CSHISOI_00672</name>
</gene>
<proteinExistence type="predicted"/>
<comment type="caution">
    <text evidence="1">The sequence shown here is derived from an EMBL/GenBank/DDBJ whole genome shotgun (WGS) entry which is preliminary data.</text>
</comment>
<evidence type="ECO:0000313" key="2">
    <source>
        <dbReference type="Proteomes" id="UP000326340"/>
    </source>
</evidence>
<dbReference type="EMBL" id="PUHP01000022">
    <property type="protein sequence ID" value="TQN74772.1"/>
    <property type="molecule type" value="Genomic_DNA"/>
</dbReference>
<keyword evidence="2" id="KW-1185">Reference proteome</keyword>
<dbReference type="Proteomes" id="UP000326340">
    <property type="component" value="Unassembled WGS sequence"/>
</dbReference>
<dbReference type="AlphaFoldDB" id="A0A5Q4C600"/>
<name>A0A5Q4C600_9PEZI</name>
<protein>
    <submittedName>
        <fullName evidence="1">Uncharacterized protein</fullName>
    </submittedName>
</protein>
<accession>A0A5Q4C600</accession>
<sequence>MAPKKSALPPRTTNRFDRNTQLMTKFAPFRSQSNHRFEKTVLSRFSIVRSSRTPNFARNHLLRRPAIPPTAERNGSF</sequence>
<reference evidence="1 2" key="1">
    <citation type="journal article" date="2019" name="Sci. Rep.">
        <title>Colletotrichum shisoi sp. nov., an anthracnose pathogen of Perilla frutescens in Japan: molecular phylogenetic, morphological and genomic evidence.</title>
        <authorList>
            <person name="Gan P."/>
            <person name="Tsushima A."/>
            <person name="Hiroyama R."/>
            <person name="Narusaka M."/>
            <person name="Takano Y."/>
            <person name="Narusaka Y."/>
            <person name="Kawaradani M."/>
            <person name="Damm U."/>
            <person name="Shirasu K."/>
        </authorList>
    </citation>
    <scope>NUCLEOTIDE SEQUENCE [LARGE SCALE GENOMIC DNA]</scope>
    <source>
        <strain evidence="1 2">PG-2018a</strain>
    </source>
</reference>